<dbReference type="Proteomes" id="UP000222788">
    <property type="component" value="Unassembled WGS sequence"/>
</dbReference>
<evidence type="ECO:0000313" key="4">
    <source>
        <dbReference type="EMBL" id="PHH50861.1"/>
    </source>
</evidence>
<dbReference type="OrthoDB" id="5307821at2759"/>
<organism evidence="4 5">
    <name type="scientific">Ceratocystis fimbriata CBS 114723</name>
    <dbReference type="NCBI Taxonomy" id="1035309"/>
    <lineage>
        <taxon>Eukaryota</taxon>
        <taxon>Fungi</taxon>
        <taxon>Dikarya</taxon>
        <taxon>Ascomycota</taxon>
        <taxon>Pezizomycotina</taxon>
        <taxon>Sordariomycetes</taxon>
        <taxon>Hypocreomycetidae</taxon>
        <taxon>Microascales</taxon>
        <taxon>Ceratocystidaceae</taxon>
        <taxon>Ceratocystis</taxon>
    </lineage>
</organism>
<evidence type="ECO:0000313" key="5">
    <source>
        <dbReference type="Proteomes" id="UP000222788"/>
    </source>
</evidence>
<evidence type="ECO:0000256" key="2">
    <source>
        <dbReference type="ARBA" id="ARBA00022857"/>
    </source>
</evidence>
<keyword evidence="2" id="KW-0521">NADP</keyword>
<dbReference type="InterPro" id="IPR002347">
    <property type="entry name" value="SDR_fam"/>
</dbReference>
<proteinExistence type="inferred from homology"/>
<dbReference type="Pfam" id="PF13561">
    <property type="entry name" value="adh_short_C2"/>
    <property type="match status" value="1"/>
</dbReference>
<dbReference type="InterPro" id="IPR020904">
    <property type="entry name" value="Sc_DH/Rdtase_CS"/>
</dbReference>
<dbReference type="PANTHER" id="PTHR43008">
    <property type="entry name" value="BENZIL REDUCTASE"/>
    <property type="match status" value="1"/>
</dbReference>
<reference evidence="4 5" key="1">
    <citation type="journal article" date="2013" name="Fungal Biol.">
        <title>Analysis of microsatellite markers in the genome of the plant pathogen Ceratocystis fimbriata.</title>
        <authorList>
            <person name="Simpson M.C."/>
            <person name="Wilken P.M."/>
            <person name="Coetzee M.P."/>
            <person name="Wingfield M.J."/>
            <person name="Wingfield B.D."/>
        </authorList>
    </citation>
    <scope>NUCLEOTIDE SEQUENCE [LARGE SCALE GENOMIC DNA]</scope>
    <source>
        <strain evidence="4 5">CBS 114723</strain>
    </source>
</reference>
<name>A0A2C5WYY3_9PEZI</name>
<dbReference type="GO" id="GO:0050085">
    <property type="term" value="F:mannitol 2-dehydrogenase (NADP+) activity"/>
    <property type="evidence" value="ECO:0007669"/>
    <property type="project" value="UniProtKB-ARBA"/>
</dbReference>
<reference evidence="4 5" key="2">
    <citation type="journal article" date="2013" name="IMA Fungus">
        <title>IMA Genome-F 1: Ceratocystis fimbriata: Draft nuclear genome sequence for the plant pathogen, Ceratocystis fimbriata.</title>
        <authorList>
            <person name="Wilken P.M."/>
            <person name="Steenkamp E.T."/>
            <person name="Wingfield M.J."/>
            <person name="de Beer Z.W."/>
            <person name="Wingfield B.D."/>
        </authorList>
    </citation>
    <scope>NUCLEOTIDE SEQUENCE [LARGE SCALE GENOMIC DNA]</scope>
    <source>
        <strain evidence="4 5">CBS 114723</strain>
    </source>
</reference>
<dbReference type="SUPFAM" id="SSF51735">
    <property type="entry name" value="NAD(P)-binding Rossmann-fold domains"/>
    <property type="match status" value="1"/>
</dbReference>
<dbReference type="GO" id="GO:0050664">
    <property type="term" value="F:oxidoreductase activity, acting on NAD(P)H, oxygen as acceptor"/>
    <property type="evidence" value="ECO:0007669"/>
    <property type="project" value="TreeGrafter"/>
</dbReference>
<comment type="caution">
    <text evidence="4">The sequence shown here is derived from an EMBL/GenBank/DDBJ whole genome shotgun (WGS) entry which is preliminary data.</text>
</comment>
<keyword evidence="5" id="KW-1185">Reference proteome</keyword>
<evidence type="ECO:0000256" key="1">
    <source>
        <dbReference type="ARBA" id="ARBA00006484"/>
    </source>
</evidence>
<dbReference type="PANTHER" id="PTHR43008:SF14">
    <property type="entry name" value="DEHYDROGENASE ARBD, PUTATIVE-RELATED"/>
    <property type="match status" value="1"/>
</dbReference>
<dbReference type="EMBL" id="APWK03000110">
    <property type="protein sequence ID" value="PHH50861.1"/>
    <property type="molecule type" value="Genomic_DNA"/>
</dbReference>
<protein>
    <submittedName>
        <fullName evidence="4">D-arabinitol 2-dehydrogenase [ribulose-forming]</fullName>
    </submittedName>
</protein>
<evidence type="ECO:0000256" key="3">
    <source>
        <dbReference type="ARBA" id="ARBA00023002"/>
    </source>
</evidence>
<comment type="similarity">
    <text evidence="1">Belongs to the short-chain dehydrogenases/reductases (SDR) family.</text>
</comment>
<dbReference type="STRING" id="1035309.A0A2C5WYY3"/>
<dbReference type="PRINTS" id="PR00081">
    <property type="entry name" value="GDHRDH"/>
</dbReference>
<sequence>MDSISEAPPTLSSFTLANRAVIVTGGASGLGAVMARAIVASGSSLAIADLNITAAETVASSIRADFPTAKISTHHVDVSSKESTSKCVADVVAHHGKVDGLVTSAGFVENFPAEEYPVNRMRKLWDVNVDGTYLFATEVARWMIGAGVKGSMVFIGSMSGAIVNVPQPQTQVFPYNVSKAAVRHMAASLAVEWSSKGIRVNCISPGYMRTALTEKIIQESPELTKPWVEMTPMKRMGDPADLEGPVTFLLSDAARYITGSDLRVDGGYTLL</sequence>
<accession>A0A2C5WYY3</accession>
<dbReference type="PROSITE" id="PS00061">
    <property type="entry name" value="ADH_SHORT"/>
    <property type="match status" value="1"/>
</dbReference>
<dbReference type="InterPro" id="IPR036291">
    <property type="entry name" value="NAD(P)-bd_dom_sf"/>
</dbReference>
<dbReference type="AlphaFoldDB" id="A0A2C5WYY3"/>
<dbReference type="FunFam" id="3.40.50.720:FF:000090">
    <property type="entry name" value="NADP-dependent mannitol dehydrogenase"/>
    <property type="match status" value="1"/>
</dbReference>
<dbReference type="Gene3D" id="3.40.50.720">
    <property type="entry name" value="NAD(P)-binding Rossmann-like Domain"/>
    <property type="match status" value="1"/>
</dbReference>
<dbReference type="PRINTS" id="PR00080">
    <property type="entry name" value="SDRFAMILY"/>
</dbReference>
<keyword evidence="3" id="KW-0560">Oxidoreductase</keyword>
<gene>
    <name evidence="4" type="primary">ARD1_1</name>
    <name evidence="4" type="ORF">CFIMG_004412RA</name>
</gene>
<dbReference type="GO" id="GO:0019594">
    <property type="term" value="P:mannitol metabolic process"/>
    <property type="evidence" value="ECO:0007669"/>
    <property type="project" value="UniProtKB-ARBA"/>
</dbReference>